<protein>
    <recommendedName>
        <fullName evidence="3">Ankyrin repeat protein</fullName>
    </recommendedName>
</protein>
<evidence type="ECO:0000313" key="2">
    <source>
        <dbReference type="Proteomes" id="UP000018320"/>
    </source>
</evidence>
<reference evidence="1 2" key="2">
    <citation type="journal article" date="2013" name="Genome Biol. Evol.">
        <title>Genome sequencing of Giardia lamblia genotypes A2 and B isolates (DH and GS) and comparative analysis with the genomes of genotypes A1 and E (WB and Pig).</title>
        <authorList>
            <person name="Adam R.D."/>
            <person name="Dahlstrom E.W."/>
            <person name="Martens C.A."/>
            <person name="Bruno D.P."/>
            <person name="Barbian K.D."/>
            <person name="Ricklefs S.M."/>
            <person name="Hernandez M.M."/>
            <person name="Narla N.P."/>
            <person name="Patel R.B."/>
            <person name="Porcella S.F."/>
            <person name="Nash T.E."/>
        </authorList>
    </citation>
    <scope>NUCLEOTIDE SEQUENCE [LARGE SCALE GENOMIC DNA]</scope>
    <source>
        <strain evidence="1 2">DH</strain>
    </source>
</reference>
<evidence type="ECO:0000313" key="1">
    <source>
        <dbReference type="EMBL" id="ESU37662.1"/>
    </source>
</evidence>
<proteinExistence type="predicted"/>
<dbReference type="EMBL" id="AHGT01000023">
    <property type="protein sequence ID" value="ESU37662.1"/>
    <property type="molecule type" value="Genomic_DNA"/>
</dbReference>
<dbReference type="AlphaFoldDB" id="V6TH62"/>
<organism evidence="1 2">
    <name type="scientific">Giardia intestinalis</name>
    <name type="common">Giardia lamblia</name>
    <dbReference type="NCBI Taxonomy" id="5741"/>
    <lineage>
        <taxon>Eukaryota</taxon>
        <taxon>Metamonada</taxon>
        <taxon>Diplomonadida</taxon>
        <taxon>Hexamitidae</taxon>
        <taxon>Giardiinae</taxon>
        <taxon>Giardia</taxon>
    </lineage>
</organism>
<accession>V6TH62</accession>
<gene>
    <name evidence="1" type="ORF">DHA2_154516</name>
</gene>
<comment type="caution">
    <text evidence="1">The sequence shown here is derived from an EMBL/GenBank/DDBJ whole genome shotgun (WGS) entry which is preliminary data.</text>
</comment>
<dbReference type="Gene3D" id="1.25.40.20">
    <property type="entry name" value="Ankyrin repeat-containing domain"/>
    <property type="match status" value="1"/>
</dbReference>
<sequence length="101" mass="10966">MDGVQWPPRVCQAPTEGRRRHANDQGGTALMNAAYSNTVECARLPKENEKDLKTTCSCHGHSPGTTALNIAKKKDHKEIVGILPNEIYSASSMSACQLLSE</sequence>
<dbReference type="Proteomes" id="UP000018320">
    <property type="component" value="Unassembled WGS sequence"/>
</dbReference>
<reference evidence="2" key="1">
    <citation type="submission" date="2012-02" db="EMBL/GenBank/DDBJ databases">
        <title>Genome sequencing of Giardia lamblia Genotypes A2 and B isolates (DH and GS) and comparative analysis with the genomes of Genotypes A1 and E (WB and Pig).</title>
        <authorList>
            <person name="Adam R."/>
            <person name="Dahlstrom E."/>
            <person name="Martens C."/>
            <person name="Bruno D."/>
            <person name="Barbian K."/>
            <person name="Porcella S.F."/>
            <person name="Nash T."/>
        </authorList>
    </citation>
    <scope>NUCLEOTIDE SEQUENCE</scope>
    <source>
        <strain evidence="2">DH</strain>
    </source>
</reference>
<name>V6TH62_GIAIN</name>
<dbReference type="InterPro" id="IPR036770">
    <property type="entry name" value="Ankyrin_rpt-contain_sf"/>
</dbReference>
<dbReference type="SUPFAM" id="SSF48403">
    <property type="entry name" value="Ankyrin repeat"/>
    <property type="match status" value="1"/>
</dbReference>
<dbReference type="VEuPathDB" id="GiardiaDB:DHA2_154516"/>
<evidence type="ECO:0008006" key="3">
    <source>
        <dbReference type="Google" id="ProtNLM"/>
    </source>
</evidence>